<protein>
    <submittedName>
        <fullName evidence="1">Uncharacterized protein</fullName>
    </submittedName>
</protein>
<dbReference type="Proteomes" id="UP001314170">
    <property type="component" value="Unassembled WGS sequence"/>
</dbReference>
<gene>
    <name evidence="1" type="ORF">DCAF_LOCUS17664</name>
</gene>
<evidence type="ECO:0000313" key="2">
    <source>
        <dbReference type="Proteomes" id="UP001314170"/>
    </source>
</evidence>
<reference evidence="1 2" key="1">
    <citation type="submission" date="2024-01" db="EMBL/GenBank/DDBJ databases">
        <authorList>
            <person name="Waweru B."/>
        </authorList>
    </citation>
    <scope>NUCLEOTIDE SEQUENCE [LARGE SCALE GENOMIC DNA]</scope>
</reference>
<evidence type="ECO:0000313" key="1">
    <source>
        <dbReference type="EMBL" id="CAK7344185.1"/>
    </source>
</evidence>
<keyword evidence="2" id="KW-1185">Reference proteome</keyword>
<proteinExistence type="predicted"/>
<dbReference type="PANTHER" id="PTHR38225">
    <property type="entry name" value="PROTEIN, PUTATIVE-RELATED"/>
    <property type="match status" value="1"/>
</dbReference>
<dbReference type="EMBL" id="CAWUPB010001161">
    <property type="protein sequence ID" value="CAK7344185.1"/>
    <property type="molecule type" value="Genomic_DNA"/>
</dbReference>
<name>A0AAV1S0T5_9ROSI</name>
<comment type="caution">
    <text evidence="1">The sequence shown here is derived from an EMBL/GenBank/DDBJ whole genome shotgun (WGS) entry which is preliminary data.</text>
</comment>
<organism evidence="1 2">
    <name type="scientific">Dovyalis caffra</name>
    <dbReference type="NCBI Taxonomy" id="77055"/>
    <lineage>
        <taxon>Eukaryota</taxon>
        <taxon>Viridiplantae</taxon>
        <taxon>Streptophyta</taxon>
        <taxon>Embryophyta</taxon>
        <taxon>Tracheophyta</taxon>
        <taxon>Spermatophyta</taxon>
        <taxon>Magnoliopsida</taxon>
        <taxon>eudicotyledons</taxon>
        <taxon>Gunneridae</taxon>
        <taxon>Pentapetalae</taxon>
        <taxon>rosids</taxon>
        <taxon>fabids</taxon>
        <taxon>Malpighiales</taxon>
        <taxon>Salicaceae</taxon>
        <taxon>Flacourtieae</taxon>
        <taxon>Dovyalis</taxon>
    </lineage>
</organism>
<accession>A0AAV1S0T5</accession>
<sequence>MASSILKLPSCLSLNIKPSYKRTTQVAMQVRAQRFRDEGKSSNIVDANLSVLRERIEEVKIKERFERCCKSENGWNYAPGYNYMLKKEVGLVHQFIDLVVQEIHAAVHKMSSPLSSEKKNFRLPIQDWSIRSSVSVCLPAAGRISHELTLNI</sequence>
<dbReference type="PANTHER" id="PTHR38225:SF4">
    <property type="entry name" value="PROTEIN, PUTATIVE-RELATED"/>
    <property type="match status" value="1"/>
</dbReference>
<dbReference type="AlphaFoldDB" id="A0AAV1S0T5"/>